<proteinExistence type="inferred from homology"/>
<evidence type="ECO:0000256" key="11">
    <source>
        <dbReference type="HAMAP-Rule" id="MF_00133"/>
    </source>
</evidence>
<dbReference type="FunFam" id="3.40.50.1100:FF:000001">
    <property type="entry name" value="Tryptophan synthase beta chain"/>
    <property type="match status" value="1"/>
</dbReference>
<evidence type="ECO:0000313" key="13">
    <source>
        <dbReference type="EMBL" id="APG65122.1"/>
    </source>
</evidence>
<protein>
    <recommendedName>
        <fullName evidence="11">Tryptophan synthase beta chain</fullName>
        <ecNumber evidence="11">4.2.1.20</ecNumber>
    </recommendedName>
</protein>
<gene>
    <name evidence="11" type="primary">trpB</name>
    <name evidence="13" type="ORF">LPB136_07055</name>
</gene>
<dbReference type="EMBL" id="CP018155">
    <property type="protein sequence ID" value="APG65122.1"/>
    <property type="molecule type" value="Genomic_DNA"/>
</dbReference>
<keyword evidence="8 11" id="KW-0057">Aromatic amino acid biosynthesis</keyword>
<dbReference type="SUPFAM" id="SSF53686">
    <property type="entry name" value="Tryptophan synthase beta subunit-like PLP-dependent enzymes"/>
    <property type="match status" value="1"/>
</dbReference>
<evidence type="ECO:0000259" key="12">
    <source>
        <dbReference type="Pfam" id="PF00291"/>
    </source>
</evidence>
<keyword evidence="14" id="KW-1185">Reference proteome</keyword>
<dbReference type="PROSITE" id="PS00168">
    <property type="entry name" value="TRP_SYNTHASE_BETA"/>
    <property type="match status" value="1"/>
</dbReference>
<reference evidence="13 14" key="1">
    <citation type="submission" date="2016-11" db="EMBL/GenBank/DDBJ databases">
        <title>Tenacibaculum sp. LPB0136, isolated from marine environment.</title>
        <authorList>
            <person name="Kim E."/>
            <person name="Yi H."/>
        </authorList>
    </citation>
    <scope>NUCLEOTIDE SEQUENCE [LARGE SCALE GENOMIC DNA]</scope>
    <source>
        <strain evidence="13 14">LPB0136</strain>
    </source>
</reference>
<comment type="pathway">
    <text evidence="2 11">Amino-acid biosynthesis; L-tryptophan biosynthesis; L-tryptophan from chorismate: step 5/5.</text>
</comment>
<keyword evidence="7 11" id="KW-0663">Pyridoxal phosphate</keyword>
<evidence type="ECO:0000313" key="14">
    <source>
        <dbReference type="Proteomes" id="UP000181898"/>
    </source>
</evidence>
<dbReference type="RefSeq" id="WP_072555449.1">
    <property type="nucleotide sequence ID" value="NZ_CP018155.1"/>
</dbReference>
<dbReference type="AlphaFoldDB" id="A0A1L3JJ54"/>
<dbReference type="GO" id="GO:0004834">
    <property type="term" value="F:tryptophan synthase activity"/>
    <property type="evidence" value="ECO:0007669"/>
    <property type="project" value="UniProtKB-UniRule"/>
</dbReference>
<dbReference type="Pfam" id="PF00291">
    <property type="entry name" value="PALP"/>
    <property type="match status" value="1"/>
</dbReference>
<evidence type="ECO:0000256" key="1">
    <source>
        <dbReference type="ARBA" id="ARBA00001933"/>
    </source>
</evidence>
<dbReference type="InterPro" id="IPR023026">
    <property type="entry name" value="Trp_synth_beta/beta-like"/>
</dbReference>
<dbReference type="CDD" id="cd06446">
    <property type="entry name" value="Trp-synth_B"/>
    <property type="match status" value="1"/>
</dbReference>
<comment type="catalytic activity">
    <reaction evidence="10 11">
        <text>(1S,2R)-1-C-(indol-3-yl)glycerol 3-phosphate + L-serine = D-glyceraldehyde 3-phosphate + L-tryptophan + H2O</text>
        <dbReference type="Rhea" id="RHEA:10532"/>
        <dbReference type="ChEBI" id="CHEBI:15377"/>
        <dbReference type="ChEBI" id="CHEBI:33384"/>
        <dbReference type="ChEBI" id="CHEBI:57912"/>
        <dbReference type="ChEBI" id="CHEBI:58866"/>
        <dbReference type="ChEBI" id="CHEBI:59776"/>
        <dbReference type="EC" id="4.2.1.20"/>
    </reaction>
</comment>
<dbReference type="UniPathway" id="UPA00035">
    <property type="reaction ID" value="UER00044"/>
</dbReference>
<dbReference type="InterPro" id="IPR006654">
    <property type="entry name" value="Trp_synth_beta"/>
</dbReference>
<dbReference type="KEGG" id="ten:LPB136_07055"/>
<dbReference type="FunFam" id="3.40.50.1100:FF:000004">
    <property type="entry name" value="Tryptophan synthase beta chain"/>
    <property type="match status" value="1"/>
</dbReference>
<evidence type="ECO:0000256" key="2">
    <source>
        <dbReference type="ARBA" id="ARBA00004733"/>
    </source>
</evidence>
<dbReference type="InterPro" id="IPR006653">
    <property type="entry name" value="Trp_synth_b_CS"/>
</dbReference>
<comment type="cofactor">
    <cofactor evidence="1 11">
        <name>pyridoxal 5'-phosphate</name>
        <dbReference type="ChEBI" id="CHEBI:597326"/>
    </cofactor>
</comment>
<feature type="domain" description="Tryptophan synthase beta chain-like PALP" evidence="12">
    <location>
        <begin position="56"/>
        <end position="377"/>
    </location>
</feature>
<keyword evidence="5 11" id="KW-0028">Amino-acid biosynthesis</keyword>
<evidence type="ECO:0000256" key="3">
    <source>
        <dbReference type="ARBA" id="ARBA00009982"/>
    </source>
</evidence>
<evidence type="ECO:0000256" key="4">
    <source>
        <dbReference type="ARBA" id="ARBA00011270"/>
    </source>
</evidence>
<organism evidence="13 14">
    <name type="scientific">Tenacibaculum todarodis</name>
    <dbReference type="NCBI Taxonomy" id="1850252"/>
    <lineage>
        <taxon>Bacteria</taxon>
        <taxon>Pseudomonadati</taxon>
        <taxon>Bacteroidota</taxon>
        <taxon>Flavobacteriia</taxon>
        <taxon>Flavobacteriales</taxon>
        <taxon>Flavobacteriaceae</taxon>
        <taxon>Tenacibaculum</taxon>
    </lineage>
</organism>
<accession>A0A1L3JJ54</accession>
<name>A0A1L3JJ54_9FLAO</name>
<comment type="function">
    <text evidence="11">The beta subunit is responsible for the synthesis of L-tryptophan from indole and L-serine.</text>
</comment>
<evidence type="ECO:0000256" key="5">
    <source>
        <dbReference type="ARBA" id="ARBA00022605"/>
    </source>
</evidence>
<comment type="subunit">
    <text evidence="4 11">Tetramer of two alpha and two beta chains.</text>
</comment>
<evidence type="ECO:0000256" key="9">
    <source>
        <dbReference type="ARBA" id="ARBA00023239"/>
    </source>
</evidence>
<keyword evidence="9 11" id="KW-0456">Lyase</keyword>
<evidence type="ECO:0000256" key="10">
    <source>
        <dbReference type="ARBA" id="ARBA00049047"/>
    </source>
</evidence>
<dbReference type="InterPro" id="IPR001926">
    <property type="entry name" value="TrpB-like_PALP"/>
</dbReference>
<dbReference type="PANTHER" id="PTHR48077">
    <property type="entry name" value="TRYPTOPHAN SYNTHASE-RELATED"/>
    <property type="match status" value="1"/>
</dbReference>
<dbReference type="PANTHER" id="PTHR48077:SF3">
    <property type="entry name" value="TRYPTOPHAN SYNTHASE"/>
    <property type="match status" value="1"/>
</dbReference>
<dbReference type="InterPro" id="IPR036052">
    <property type="entry name" value="TrpB-like_PALP_sf"/>
</dbReference>
<sequence length="392" mass="42591">MKFQPSKDGYYGQFGGAFIPELLYPNVKELEDNYLTILESEAFQTEYKDLLQHYVGRPSPLYLAKRLSEKYGATIYLKREDLNHTGAHKVNNTIGQILVAKHLGKTKIIAETGAGQHGVATATVCALMGLECTVFMGEIDIKRQAPNVARMKMLGAKVVAATSGSKTLKDATNEAIRYWIQHPDTYYLIGSVVGPHPYPDMVARLQAVISEEMKAQLKAQTGNENPDTIIACVGGGSNAAGAFYHYLEDENVELVAVEAAGLGVNSGESAATSQLGEVGVIHGSKTILMQDEYGQIVEPYSISAGLDYPGVGPLHAFLHETKRAKFLNATDKEALTAAYELTKIEGIIPALESAHALAVLPKMKFKKDQVVVVNLSGRGDKDLETYINNLEK</sequence>
<dbReference type="HAMAP" id="MF_00133">
    <property type="entry name" value="Trp_synth_beta"/>
    <property type="match status" value="1"/>
</dbReference>
<dbReference type="GO" id="GO:0005737">
    <property type="term" value="C:cytoplasm"/>
    <property type="evidence" value="ECO:0007669"/>
    <property type="project" value="TreeGrafter"/>
</dbReference>
<evidence type="ECO:0000256" key="6">
    <source>
        <dbReference type="ARBA" id="ARBA00022822"/>
    </source>
</evidence>
<dbReference type="STRING" id="1850252.LPB136_07055"/>
<dbReference type="Gene3D" id="3.40.50.1100">
    <property type="match status" value="2"/>
</dbReference>
<dbReference type="NCBIfam" id="TIGR00263">
    <property type="entry name" value="trpB"/>
    <property type="match status" value="1"/>
</dbReference>
<keyword evidence="6 11" id="KW-0822">Tryptophan biosynthesis</keyword>
<dbReference type="Proteomes" id="UP000181898">
    <property type="component" value="Chromosome"/>
</dbReference>
<evidence type="ECO:0000256" key="7">
    <source>
        <dbReference type="ARBA" id="ARBA00022898"/>
    </source>
</evidence>
<evidence type="ECO:0000256" key="8">
    <source>
        <dbReference type="ARBA" id="ARBA00023141"/>
    </source>
</evidence>
<dbReference type="PIRSF" id="PIRSF001413">
    <property type="entry name" value="Trp_syn_beta"/>
    <property type="match status" value="1"/>
</dbReference>
<dbReference type="OrthoDB" id="9766131at2"/>
<feature type="modified residue" description="N6-(pyridoxal phosphate)lysine" evidence="11">
    <location>
        <position position="89"/>
    </location>
</feature>
<dbReference type="EC" id="4.2.1.20" evidence="11"/>
<comment type="similarity">
    <text evidence="3 11">Belongs to the TrpB family.</text>
</comment>